<dbReference type="PANTHER" id="PTHR30255:SF2">
    <property type="entry name" value="SINGLE-STRANDED-DNA-SPECIFIC EXONUCLEASE RECJ"/>
    <property type="match status" value="1"/>
</dbReference>
<feature type="domain" description="DDH" evidence="6">
    <location>
        <begin position="77"/>
        <end position="218"/>
    </location>
</feature>
<dbReference type="GO" id="GO:0003676">
    <property type="term" value="F:nucleic acid binding"/>
    <property type="evidence" value="ECO:0007669"/>
    <property type="project" value="InterPro"/>
</dbReference>
<dbReference type="NCBIfam" id="TIGR00644">
    <property type="entry name" value="recJ"/>
    <property type="match status" value="1"/>
</dbReference>
<dbReference type="InterPro" id="IPR001667">
    <property type="entry name" value="DDH_dom"/>
</dbReference>
<organism evidence="9 10">
    <name type="scientific">Sporofaciens musculi</name>
    <dbReference type="NCBI Taxonomy" id="2681861"/>
    <lineage>
        <taxon>Bacteria</taxon>
        <taxon>Bacillati</taxon>
        <taxon>Bacillota</taxon>
        <taxon>Clostridia</taxon>
        <taxon>Lachnospirales</taxon>
        <taxon>Lachnospiraceae</taxon>
        <taxon>Sporofaciens</taxon>
    </lineage>
</organism>
<dbReference type="InterPro" id="IPR038763">
    <property type="entry name" value="DHH_sf"/>
</dbReference>
<feature type="domain" description="RecJ OB" evidence="8">
    <location>
        <begin position="460"/>
        <end position="583"/>
    </location>
</feature>
<sequence>MERWVLLRKGGDFEAMGEKFNISPRLACLIRNRNVIGEAKVHKFLNGTIEEINDGRLMKGMEAAALIVKKKIKNNQKIRIIGDYDIDGINAAYILLEGIEGLGAEADYDIPDRITDGYGLNMELLKRAHEDGVDTIITCDNGIAAADEIAYGKSLGMTIIVTDHHEVPYEEGEEGRIYRLPPADAVIDPKQQGCEYPFSGLCGAAVAYQFVRTLCDVMGRKKKEFDYLLENAAIATVGDVMDLEDENRIIVKEGLKRLGATKNLGLRALIECTNLEKDRIRAYHIGFILGPCMNASGRLDTAKRALELLRAKSKREADILAGDLKALNDSRKEMTEKAVVQAKELVEGTEIEKDRVLVIYLPQCHESLAGIVAGRLRESYYRPVFVLTDGKEGVKGSGRSIEAYHMYQELSKCSELLKKYGGHKLAAGFSLEKEKIETFRRMLNENCTLTQEELTEKVVIDMELPFACVTERFIQELSLLEPFGKGNTKPVFAARNVEILSGRILGKNRNVLKLRVRDATITTLDAMYFNHGEEFLKVLKDRYGEEGVEAMLSGRQSPITLSVTYYPELNEYMGRVTPQIVITHYQ</sequence>
<name>A0A7X3MFS1_9FIRM</name>
<dbReference type="RefSeq" id="WP_159750854.1">
    <property type="nucleotide sequence ID" value="NZ_CASSPE010000043.1"/>
</dbReference>
<dbReference type="InterPro" id="IPR051673">
    <property type="entry name" value="SSDNA_exonuclease_RecJ"/>
</dbReference>
<evidence type="ECO:0000256" key="1">
    <source>
        <dbReference type="ARBA" id="ARBA00005915"/>
    </source>
</evidence>
<dbReference type="Pfam" id="PF17768">
    <property type="entry name" value="RecJ_OB"/>
    <property type="match status" value="1"/>
</dbReference>
<dbReference type="InterPro" id="IPR041122">
    <property type="entry name" value="RecJ_OB"/>
</dbReference>
<keyword evidence="5 9" id="KW-0269">Exonuclease</keyword>
<proteinExistence type="inferred from homology"/>
<dbReference type="InterPro" id="IPR003156">
    <property type="entry name" value="DHHA1_dom"/>
</dbReference>
<evidence type="ECO:0000259" key="6">
    <source>
        <dbReference type="Pfam" id="PF01368"/>
    </source>
</evidence>
<dbReference type="PANTHER" id="PTHR30255">
    <property type="entry name" value="SINGLE-STRANDED-DNA-SPECIFIC EXONUCLEASE RECJ"/>
    <property type="match status" value="1"/>
</dbReference>
<reference evidence="9 10" key="1">
    <citation type="submission" date="2019-12" db="EMBL/GenBank/DDBJ databases">
        <title>Sporaefaciens musculi gen. nov., sp. nov., a novel bacterium isolated from the caecum of an obese mouse.</title>
        <authorList>
            <person name="Rasmussen T.S."/>
            <person name="Streidl T."/>
            <person name="Hitch T.C.A."/>
            <person name="Wortmann E."/>
            <person name="Deptula P."/>
            <person name="Hansen M."/>
            <person name="Nielsen D.S."/>
            <person name="Clavel T."/>
            <person name="Vogensen F.K."/>
        </authorList>
    </citation>
    <scope>NUCLEOTIDE SEQUENCE [LARGE SCALE GENOMIC DNA]</scope>
    <source>
        <strain evidence="9 10">WCA-9-b2</strain>
    </source>
</reference>
<accession>A0A7X3MFS1</accession>
<evidence type="ECO:0000256" key="3">
    <source>
        <dbReference type="ARBA" id="ARBA00022722"/>
    </source>
</evidence>
<dbReference type="InterPro" id="IPR004610">
    <property type="entry name" value="RecJ"/>
</dbReference>
<evidence type="ECO:0000256" key="5">
    <source>
        <dbReference type="ARBA" id="ARBA00022839"/>
    </source>
</evidence>
<evidence type="ECO:0000259" key="7">
    <source>
        <dbReference type="Pfam" id="PF02272"/>
    </source>
</evidence>
<protein>
    <recommendedName>
        <fullName evidence="2">Single-stranded-DNA-specific exonuclease RecJ</fullName>
    </recommendedName>
</protein>
<evidence type="ECO:0000313" key="9">
    <source>
        <dbReference type="EMBL" id="MXP75616.1"/>
    </source>
</evidence>
<evidence type="ECO:0000259" key="8">
    <source>
        <dbReference type="Pfam" id="PF17768"/>
    </source>
</evidence>
<comment type="caution">
    <text evidence="9">The sequence shown here is derived from an EMBL/GenBank/DDBJ whole genome shotgun (WGS) entry which is preliminary data.</text>
</comment>
<dbReference type="Proteomes" id="UP000460412">
    <property type="component" value="Unassembled WGS sequence"/>
</dbReference>
<keyword evidence="4" id="KW-0378">Hydrolase</keyword>
<dbReference type="Gene3D" id="3.90.1640.30">
    <property type="match status" value="1"/>
</dbReference>
<dbReference type="Pfam" id="PF02272">
    <property type="entry name" value="DHHA1"/>
    <property type="match status" value="1"/>
</dbReference>
<dbReference type="EMBL" id="WUQX01000001">
    <property type="protein sequence ID" value="MXP75616.1"/>
    <property type="molecule type" value="Genomic_DNA"/>
</dbReference>
<dbReference type="GO" id="GO:0008409">
    <property type="term" value="F:5'-3' exonuclease activity"/>
    <property type="evidence" value="ECO:0007669"/>
    <property type="project" value="InterPro"/>
</dbReference>
<evidence type="ECO:0000256" key="2">
    <source>
        <dbReference type="ARBA" id="ARBA00019841"/>
    </source>
</evidence>
<dbReference type="GO" id="GO:0006281">
    <property type="term" value="P:DNA repair"/>
    <property type="evidence" value="ECO:0007669"/>
    <property type="project" value="InterPro"/>
</dbReference>
<dbReference type="Pfam" id="PF01368">
    <property type="entry name" value="DHH"/>
    <property type="match status" value="1"/>
</dbReference>
<evidence type="ECO:0000313" key="10">
    <source>
        <dbReference type="Proteomes" id="UP000460412"/>
    </source>
</evidence>
<dbReference type="AlphaFoldDB" id="A0A7X3MFS1"/>
<dbReference type="GO" id="GO:0006310">
    <property type="term" value="P:DNA recombination"/>
    <property type="evidence" value="ECO:0007669"/>
    <property type="project" value="InterPro"/>
</dbReference>
<evidence type="ECO:0000256" key="4">
    <source>
        <dbReference type="ARBA" id="ARBA00022801"/>
    </source>
</evidence>
<keyword evidence="3" id="KW-0540">Nuclease</keyword>
<comment type="similarity">
    <text evidence="1">Belongs to the RecJ family.</text>
</comment>
<gene>
    <name evidence="9" type="primary">recJ</name>
    <name evidence="9" type="ORF">GN277_09525</name>
</gene>
<feature type="domain" description="DHHA1" evidence="7">
    <location>
        <begin position="355"/>
        <end position="446"/>
    </location>
</feature>
<dbReference type="Gene3D" id="3.10.310.30">
    <property type="match status" value="1"/>
</dbReference>
<dbReference type="SUPFAM" id="SSF64182">
    <property type="entry name" value="DHH phosphoesterases"/>
    <property type="match status" value="1"/>
</dbReference>
<keyword evidence="10" id="KW-1185">Reference proteome</keyword>